<evidence type="ECO:0000256" key="7">
    <source>
        <dbReference type="ARBA" id="ARBA00023237"/>
    </source>
</evidence>
<comment type="subcellular location">
    <subcellularLocation>
        <location evidence="1">Cell outer membrane</location>
    </subcellularLocation>
</comment>
<evidence type="ECO:0000256" key="2">
    <source>
        <dbReference type="ARBA" id="ARBA00007613"/>
    </source>
</evidence>
<name>A0A937AI62_9BACT</name>
<evidence type="ECO:0000256" key="5">
    <source>
        <dbReference type="ARBA" id="ARBA00022692"/>
    </source>
</evidence>
<dbReference type="RefSeq" id="WP_201923883.1">
    <property type="nucleotide sequence ID" value="NZ_JAERQG010000004.1"/>
</dbReference>
<evidence type="ECO:0000313" key="10">
    <source>
        <dbReference type="Proteomes" id="UP000642920"/>
    </source>
</evidence>
<dbReference type="PANTHER" id="PTHR30026">
    <property type="entry name" value="OUTER MEMBRANE PROTEIN TOLC"/>
    <property type="match status" value="1"/>
</dbReference>
<evidence type="ECO:0000256" key="6">
    <source>
        <dbReference type="ARBA" id="ARBA00023136"/>
    </source>
</evidence>
<keyword evidence="5" id="KW-0812">Transmembrane</keyword>
<dbReference type="Pfam" id="PF02321">
    <property type="entry name" value="OEP"/>
    <property type="match status" value="2"/>
</dbReference>
<dbReference type="InterPro" id="IPR051906">
    <property type="entry name" value="TolC-like"/>
</dbReference>
<keyword evidence="3" id="KW-0813">Transport</keyword>
<reference evidence="9" key="1">
    <citation type="submission" date="2021-01" db="EMBL/GenBank/DDBJ databases">
        <title>Marivirga sp. nov., isolated from intertidal surface sediments.</title>
        <authorList>
            <person name="Zhang M."/>
        </authorList>
    </citation>
    <scope>NUCLEOTIDE SEQUENCE</scope>
    <source>
        <strain evidence="9">SM1354</strain>
    </source>
</reference>
<feature type="coiled-coil region" evidence="8">
    <location>
        <begin position="327"/>
        <end position="385"/>
    </location>
</feature>
<dbReference type="InterPro" id="IPR003423">
    <property type="entry name" value="OMP_efflux"/>
</dbReference>
<gene>
    <name evidence="9" type="ORF">JKP34_16515</name>
</gene>
<comment type="similarity">
    <text evidence="2">Belongs to the outer membrane factor (OMF) (TC 1.B.17) family.</text>
</comment>
<keyword evidence="6" id="KW-0472">Membrane</keyword>
<evidence type="ECO:0000256" key="3">
    <source>
        <dbReference type="ARBA" id="ARBA00022448"/>
    </source>
</evidence>
<evidence type="ECO:0000256" key="1">
    <source>
        <dbReference type="ARBA" id="ARBA00004442"/>
    </source>
</evidence>
<dbReference type="EMBL" id="JAERQG010000004">
    <property type="protein sequence ID" value="MBL0766874.1"/>
    <property type="molecule type" value="Genomic_DNA"/>
</dbReference>
<dbReference type="GO" id="GO:0015288">
    <property type="term" value="F:porin activity"/>
    <property type="evidence" value="ECO:0007669"/>
    <property type="project" value="TreeGrafter"/>
</dbReference>
<dbReference type="Gene3D" id="1.20.1600.10">
    <property type="entry name" value="Outer membrane efflux proteins (OEP)"/>
    <property type="match status" value="1"/>
</dbReference>
<dbReference type="AlphaFoldDB" id="A0A937AI62"/>
<evidence type="ECO:0000256" key="8">
    <source>
        <dbReference type="SAM" id="Coils"/>
    </source>
</evidence>
<protein>
    <submittedName>
        <fullName evidence="9">TolC family protein</fullName>
    </submittedName>
</protein>
<sequence>MYRYFLFILIYVSCFKLQAQEEVLSLEDAISIGLENNFSIIAAKNDNAINEVNEEYKYAALLPVLDITGRYNFQIENGEQTFVDQDPRIIDNAESNSLNGAATLTLNIFDGTRMFLNLRQADLELQQSNYETQFALQNAVSQIAMAYFNLVYQSYQRSILEDAVKLSETRYKIAKDKYEVGTSSKSDYLAARVDLNTDQSSLISQNELLQNAKVNLNMAIGRNPMSQVQASDSIKINSYFNIDKLVNQLEQSNKALLAMKYEGKLLELEKNKVNTEWSPNIDAYAGYSYQNLNSQAGFLIQNQSRGVNYGLSLNWTPFNKLDRSRRNELSQIQLDNNENNYNQLRNELQGSLYAAYIRFRNQIELVEIERNNTEVAKENAELALDRFKVGRSNSLALREAQLNAVQAAGRLLNALYEAKLAEIEILRISGSAISEG</sequence>
<organism evidence="9 10">
    <name type="scientific">Marivirga atlantica</name>
    <dbReference type="NCBI Taxonomy" id="1548457"/>
    <lineage>
        <taxon>Bacteria</taxon>
        <taxon>Pseudomonadati</taxon>
        <taxon>Bacteroidota</taxon>
        <taxon>Cytophagia</taxon>
        <taxon>Cytophagales</taxon>
        <taxon>Marivirgaceae</taxon>
        <taxon>Marivirga</taxon>
    </lineage>
</organism>
<dbReference type="GO" id="GO:0015562">
    <property type="term" value="F:efflux transmembrane transporter activity"/>
    <property type="evidence" value="ECO:0007669"/>
    <property type="project" value="InterPro"/>
</dbReference>
<keyword evidence="8" id="KW-0175">Coiled coil</keyword>
<dbReference type="SUPFAM" id="SSF56954">
    <property type="entry name" value="Outer membrane efflux proteins (OEP)"/>
    <property type="match status" value="1"/>
</dbReference>
<keyword evidence="4" id="KW-1134">Transmembrane beta strand</keyword>
<evidence type="ECO:0000313" key="9">
    <source>
        <dbReference type="EMBL" id="MBL0766874.1"/>
    </source>
</evidence>
<dbReference type="GO" id="GO:0009279">
    <property type="term" value="C:cell outer membrane"/>
    <property type="evidence" value="ECO:0007669"/>
    <property type="project" value="UniProtKB-SubCell"/>
</dbReference>
<dbReference type="GO" id="GO:1990281">
    <property type="term" value="C:efflux pump complex"/>
    <property type="evidence" value="ECO:0007669"/>
    <property type="project" value="TreeGrafter"/>
</dbReference>
<keyword evidence="10" id="KW-1185">Reference proteome</keyword>
<comment type="caution">
    <text evidence="9">The sequence shown here is derived from an EMBL/GenBank/DDBJ whole genome shotgun (WGS) entry which is preliminary data.</text>
</comment>
<keyword evidence="7" id="KW-0998">Cell outer membrane</keyword>
<dbReference type="PANTHER" id="PTHR30026:SF20">
    <property type="entry name" value="OUTER MEMBRANE PROTEIN TOLC"/>
    <property type="match status" value="1"/>
</dbReference>
<evidence type="ECO:0000256" key="4">
    <source>
        <dbReference type="ARBA" id="ARBA00022452"/>
    </source>
</evidence>
<proteinExistence type="inferred from homology"/>
<accession>A0A937AI62</accession>
<dbReference type="Proteomes" id="UP000642920">
    <property type="component" value="Unassembled WGS sequence"/>
</dbReference>